<feature type="domain" description="MULE transposase" evidence="4">
    <location>
        <begin position="186"/>
        <end position="281"/>
    </location>
</feature>
<dbReference type="Gene3D" id="2.20.25.240">
    <property type="match status" value="1"/>
</dbReference>
<organism evidence="5 6">
    <name type="scientific">Parthenolecanium corni</name>
    <dbReference type="NCBI Taxonomy" id="536013"/>
    <lineage>
        <taxon>Eukaryota</taxon>
        <taxon>Metazoa</taxon>
        <taxon>Ecdysozoa</taxon>
        <taxon>Arthropoda</taxon>
        <taxon>Hexapoda</taxon>
        <taxon>Insecta</taxon>
        <taxon>Pterygota</taxon>
        <taxon>Neoptera</taxon>
        <taxon>Paraneoptera</taxon>
        <taxon>Hemiptera</taxon>
        <taxon>Sternorrhyncha</taxon>
        <taxon>Coccoidea</taxon>
        <taxon>Coccidae</taxon>
        <taxon>Parthenolecanium</taxon>
    </lineage>
</organism>
<dbReference type="Pfam" id="PF10551">
    <property type="entry name" value="MULE"/>
    <property type="match status" value="1"/>
</dbReference>
<evidence type="ECO:0000256" key="1">
    <source>
        <dbReference type="ARBA" id="ARBA00022578"/>
    </source>
</evidence>
<reference evidence="5 6" key="1">
    <citation type="submission" date="2024-03" db="EMBL/GenBank/DDBJ databases">
        <title>Adaptation during the transition from Ophiocordyceps entomopathogen to insect associate is accompanied by gene loss and intensified selection.</title>
        <authorList>
            <person name="Ward C.M."/>
            <person name="Onetto C.A."/>
            <person name="Borneman A.R."/>
        </authorList>
    </citation>
    <scope>NUCLEOTIDE SEQUENCE [LARGE SCALE GENOMIC DNA]</scope>
    <source>
        <strain evidence="5">AWRI1</strain>
        <tissue evidence="5">Single Adult Female</tissue>
    </source>
</reference>
<dbReference type="InterPro" id="IPR018289">
    <property type="entry name" value="MULE_transposase_dom"/>
</dbReference>
<comment type="caution">
    <text evidence="5">The sequence shown here is derived from an EMBL/GenBank/DDBJ whole genome shotgun (WGS) entry which is preliminary data.</text>
</comment>
<evidence type="ECO:0000313" key="6">
    <source>
        <dbReference type="Proteomes" id="UP001367676"/>
    </source>
</evidence>
<keyword evidence="6" id="KW-1185">Reference proteome</keyword>
<dbReference type="PANTHER" id="PTHR47160">
    <property type="entry name" value="PUTATIVE-RELATED"/>
    <property type="match status" value="1"/>
</dbReference>
<evidence type="ECO:0000259" key="4">
    <source>
        <dbReference type="Pfam" id="PF10551"/>
    </source>
</evidence>
<dbReference type="AlphaFoldDB" id="A0AAN9TTK9"/>
<dbReference type="InterPro" id="IPR001207">
    <property type="entry name" value="Transposase_mutator"/>
</dbReference>
<dbReference type="PROSITE" id="PS01007">
    <property type="entry name" value="TRANSPOSASE_MUTATOR"/>
    <property type="match status" value="1"/>
</dbReference>
<name>A0AAN9TTK9_9HEMI</name>
<gene>
    <name evidence="5" type="ORF">V9T40_004184</name>
</gene>
<dbReference type="PANTHER" id="PTHR47160:SF8">
    <property type="entry name" value="MULE TRANSPOSASE DOMAIN-CONTAINING PROTEIN"/>
    <property type="match status" value="1"/>
</dbReference>
<keyword evidence="2" id="KW-0238">DNA-binding</keyword>
<evidence type="ECO:0000313" key="5">
    <source>
        <dbReference type="EMBL" id="KAK7603911.1"/>
    </source>
</evidence>
<sequence length="471" mass="54449">MVTFTEMYSEKGQVLRVIEGYKFSFHKRLRDGKQRFKCTKNSCKCYVIFNADGSTAVDKTQGHEHNFDTPDTLVRQKLSNALKRKAVDNLSEKPAKIIRRALLEDGTDDVTHTDIQRIRRNLYEARSRVRPPLPHSLAELHTSLNSYDRLTTNKGERFLLVNDTHKNIIIFSSPSNLEYLSSSPTILVDGTFKSVPALFKQLFTIHGLRFGRYVPLVFCLLPSKESAIYEAAFHHIVAEVVDIGHSMQPEVCYVDFEEGIHKAVQSVWPATIIRGCRFHLGQSWWRHIQLYSLSEDYKNQSSDIGNYLKMFFGLPFLHPADVEDCFLDDLLPMKGTDPTGNEFNADPRVKNFTDYIFRTYIGPNSKFPPHMWAEYSSSIARTTNPCEAFHSHFNSDFYSAHPNIFVFIENILEIQCETYAKMLDAKKFKKPAVSQQKEKIIATLMNRRDLGELNRLEFLKRVSYKFLPFRN</sequence>
<keyword evidence="3" id="KW-0233">DNA recombination</keyword>
<evidence type="ECO:0000256" key="2">
    <source>
        <dbReference type="ARBA" id="ARBA00023125"/>
    </source>
</evidence>
<dbReference type="GO" id="GO:0006313">
    <property type="term" value="P:DNA transposition"/>
    <property type="evidence" value="ECO:0007669"/>
    <property type="project" value="InterPro"/>
</dbReference>
<dbReference type="EMBL" id="JBBCAQ010000004">
    <property type="protein sequence ID" value="KAK7603911.1"/>
    <property type="molecule type" value="Genomic_DNA"/>
</dbReference>
<evidence type="ECO:0000256" key="3">
    <source>
        <dbReference type="ARBA" id="ARBA00023172"/>
    </source>
</evidence>
<accession>A0AAN9TTK9</accession>
<dbReference type="Proteomes" id="UP001367676">
    <property type="component" value="Unassembled WGS sequence"/>
</dbReference>
<proteinExistence type="predicted"/>
<dbReference type="GO" id="GO:0004803">
    <property type="term" value="F:transposase activity"/>
    <property type="evidence" value="ECO:0007669"/>
    <property type="project" value="InterPro"/>
</dbReference>
<protein>
    <recommendedName>
        <fullName evidence="4">MULE transposase domain-containing protein</fullName>
    </recommendedName>
</protein>
<keyword evidence="1" id="KW-0815">Transposition</keyword>
<dbReference type="GO" id="GO:0003677">
    <property type="term" value="F:DNA binding"/>
    <property type="evidence" value="ECO:0007669"/>
    <property type="project" value="UniProtKB-KW"/>
</dbReference>